<proteinExistence type="predicted"/>
<dbReference type="KEGG" id="glt:GlitD10_2553"/>
<accession>A0A1J0AG60</accession>
<evidence type="ECO:0000313" key="2">
    <source>
        <dbReference type="EMBL" id="APB34891.1"/>
    </source>
</evidence>
<dbReference type="STRING" id="1188229.GlitD10_2553"/>
<gene>
    <name evidence="2" type="ORF">GlitD10_2553</name>
</gene>
<dbReference type="Proteomes" id="UP000180235">
    <property type="component" value="Chromosome"/>
</dbReference>
<evidence type="ECO:0000259" key="1">
    <source>
        <dbReference type="Pfam" id="PF26343"/>
    </source>
</evidence>
<feature type="domain" description="VapC50 C-terminal" evidence="1">
    <location>
        <begin position="10"/>
        <end position="62"/>
    </location>
</feature>
<keyword evidence="3" id="KW-1185">Reference proteome</keyword>
<dbReference type="Pfam" id="PF26343">
    <property type="entry name" value="VapC50_C"/>
    <property type="match status" value="1"/>
</dbReference>
<evidence type="ECO:0000313" key="3">
    <source>
        <dbReference type="Proteomes" id="UP000180235"/>
    </source>
</evidence>
<reference evidence="2 3" key="1">
    <citation type="submission" date="2016-10" db="EMBL/GenBank/DDBJ databases">
        <title>Description of Gloeomargarita lithophora gen. nov., sp. nov., a thylakoid-bearing basal-branching cyanobacterium with intracellular carbonates, and proposal for Gloeomargaritales ord. nov.</title>
        <authorList>
            <person name="Moreira D."/>
            <person name="Tavera R."/>
            <person name="Benzerara K."/>
            <person name="Skouri-Panet F."/>
            <person name="Couradeau E."/>
            <person name="Gerard E."/>
            <person name="Loussert C."/>
            <person name="Novelo E."/>
            <person name="Zivanovic Y."/>
            <person name="Lopez-Garcia P."/>
        </authorList>
    </citation>
    <scope>NUCLEOTIDE SEQUENCE [LARGE SCALE GENOMIC DNA]</scope>
    <source>
        <strain evidence="2 3">D10</strain>
    </source>
</reference>
<dbReference type="AlphaFoldDB" id="A0A1J0AG60"/>
<dbReference type="EMBL" id="CP017675">
    <property type="protein sequence ID" value="APB34891.1"/>
    <property type="molecule type" value="Genomic_DNA"/>
</dbReference>
<dbReference type="InterPro" id="IPR058652">
    <property type="entry name" value="VapC50_C"/>
</dbReference>
<organism evidence="2 3">
    <name type="scientific">Gloeomargarita lithophora Alchichica-D10</name>
    <dbReference type="NCBI Taxonomy" id="1188229"/>
    <lineage>
        <taxon>Bacteria</taxon>
        <taxon>Bacillati</taxon>
        <taxon>Cyanobacteriota</taxon>
        <taxon>Cyanophyceae</taxon>
        <taxon>Gloeomargaritales</taxon>
        <taxon>Gloeomargaritaceae</taxon>
        <taxon>Gloeomargarita</taxon>
    </lineage>
</organism>
<name>A0A1J0AG60_9CYAN</name>
<sequence>MPYDIEVQHPDEFIICVIDLKPIKVFQAVETIRQRLRNPPMTIDDYLESLLRQGLPQSVSKLCEIYSET</sequence>
<protein>
    <recommendedName>
        <fullName evidence="1">VapC50 C-terminal domain-containing protein</fullName>
    </recommendedName>
</protein>